<feature type="compositionally biased region" description="Basic and acidic residues" evidence="5">
    <location>
        <begin position="741"/>
        <end position="754"/>
    </location>
</feature>
<dbReference type="PANTHER" id="PTHR14513">
    <property type="entry name" value="PROTECTION OF TELOMERES 1"/>
    <property type="match status" value="1"/>
</dbReference>
<organism evidence="7 8">
    <name type="scientific">Chara braunii</name>
    <name type="common">Braun's stonewort</name>
    <dbReference type="NCBI Taxonomy" id="69332"/>
    <lineage>
        <taxon>Eukaryota</taxon>
        <taxon>Viridiplantae</taxon>
        <taxon>Streptophyta</taxon>
        <taxon>Charophyceae</taxon>
        <taxon>Charales</taxon>
        <taxon>Characeae</taxon>
        <taxon>Chara</taxon>
    </lineage>
</organism>
<dbReference type="EMBL" id="BFEA01000003">
    <property type="protein sequence ID" value="GBG59229.1"/>
    <property type="molecule type" value="Genomic_DNA"/>
</dbReference>
<dbReference type="AlphaFoldDB" id="A0A388JN36"/>
<evidence type="ECO:0000313" key="7">
    <source>
        <dbReference type="EMBL" id="GBG59229.1"/>
    </source>
</evidence>
<name>A0A388JN36_CHABU</name>
<feature type="compositionally biased region" description="Basic and acidic residues" evidence="5">
    <location>
        <begin position="268"/>
        <end position="291"/>
    </location>
</feature>
<dbReference type="CDD" id="cd04497">
    <property type="entry name" value="hPOT1_OB1_like"/>
    <property type="match status" value="1"/>
</dbReference>
<feature type="compositionally biased region" description="Basic and acidic residues" evidence="5">
    <location>
        <begin position="584"/>
        <end position="595"/>
    </location>
</feature>
<feature type="compositionally biased region" description="Basic and acidic residues" evidence="5">
    <location>
        <begin position="652"/>
        <end position="663"/>
    </location>
</feature>
<dbReference type="STRING" id="69332.A0A388JN36"/>
<dbReference type="InterPro" id="IPR057620">
    <property type="entry name" value="POT1A/B-like_OB"/>
</dbReference>
<gene>
    <name evidence="7" type="ORF">CBR_g32246</name>
</gene>
<feature type="region of interest" description="Disordered" evidence="5">
    <location>
        <begin position="268"/>
        <end position="293"/>
    </location>
</feature>
<dbReference type="SUPFAM" id="SSF50249">
    <property type="entry name" value="Nucleic acid-binding proteins"/>
    <property type="match status" value="2"/>
</dbReference>
<feature type="region of interest" description="Disordered" evidence="5">
    <location>
        <begin position="485"/>
        <end position="610"/>
    </location>
</feature>
<dbReference type="Proteomes" id="UP000265515">
    <property type="component" value="Unassembled WGS sequence"/>
</dbReference>
<feature type="region of interest" description="Disordered" evidence="5">
    <location>
        <begin position="639"/>
        <end position="673"/>
    </location>
</feature>
<dbReference type="Pfam" id="PF25507">
    <property type="entry name" value="OB_POT1A"/>
    <property type="match status" value="2"/>
</dbReference>
<dbReference type="Gramene" id="GBG59229">
    <property type="protein sequence ID" value="GBG59229"/>
    <property type="gene ID" value="CBR_g32246"/>
</dbReference>
<dbReference type="OrthoDB" id="2186770at2759"/>
<comment type="subcellular location">
    <subcellularLocation>
        <location evidence="1">Chromosome</location>
        <location evidence="1">Telomere</location>
    </subcellularLocation>
</comment>
<keyword evidence="3" id="KW-0779">Telomere</keyword>
<protein>
    <recommendedName>
        <fullName evidence="6">Telomeric single stranded DNA binding POT1/Cdc13 domain-containing protein</fullName>
    </recommendedName>
</protein>
<dbReference type="GO" id="GO:0010521">
    <property type="term" value="F:telomerase inhibitor activity"/>
    <property type="evidence" value="ECO:0007669"/>
    <property type="project" value="TreeGrafter"/>
</dbReference>
<evidence type="ECO:0000256" key="5">
    <source>
        <dbReference type="SAM" id="MobiDB-lite"/>
    </source>
</evidence>
<dbReference type="GO" id="GO:0098505">
    <property type="term" value="F:G-rich strand telomeric DNA binding"/>
    <property type="evidence" value="ECO:0007669"/>
    <property type="project" value="TreeGrafter"/>
</dbReference>
<evidence type="ECO:0000256" key="4">
    <source>
        <dbReference type="ARBA" id="ARBA00023125"/>
    </source>
</evidence>
<reference evidence="7 8" key="1">
    <citation type="journal article" date="2018" name="Cell">
        <title>The Chara Genome: Secondary Complexity and Implications for Plant Terrestrialization.</title>
        <authorList>
            <person name="Nishiyama T."/>
            <person name="Sakayama H."/>
            <person name="Vries J.D."/>
            <person name="Buschmann H."/>
            <person name="Saint-Marcoux D."/>
            <person name="Ullrich K.K."/>
            <person name="Haas F.B."/>
            <person name="Vanderstraeten L."/>
            <person name="Becker D."/>
            <person name="Lang D."/>
            <person name="Vosolsobe S."/>
            <person name="Rombauts S."/>
            <person name="Wilhelmsson P.K.I."/>
            <person name="Janitza P."/>
            <person name="Kern R."/>
            <person name="Heyl A."/>
            <person name="Rumpler F."/>
            <person name="Villalobos L.I.A.C."/>
            <person name="Clay J.M."/>
            <person name="Skokan R."/>
            <person name="Toyoda A."/>
            <person name="Suzuki Y."/>
            <person name="Kagoshima H."/>
            <person name="Schijlen E."/>
            <person name="Tajeshwar N."/>
            <person name="Catarino B."/>
            <person name="Hetherington A.J."/>
            <person name="Saltykova A."/>
            <person name="Bonnot C."/>
            <person name="Breuninger H."/>
            <person name="Symeonidi A."/>
            <person name="Radhakrishnan G.V."/>
            <person name="Van Nieuwerburgh F."/>
            <person name="Deforce D."/>
            <person name="Chang C."/>
            <person name="Karol K.G."/>
            <person name="Hedrich R."/>
            <person name="Ulvskov P."/>
            <person name="Glockner G."/>
            <person name="Delwiche C.F."/>
            <person name="Petrasek J."/>
            <person name="Van de Peer Y."/>
            <person name="Friml J."/>
            <person name="Beilby M."/>
            <person name="Dolan L."/>
            <person name="Kohara Y."/>
            <person name="Sugano S."/>
            <person name="Fujiyama A."/>
            <person name="Delaux P.-M."/>
            <person name="Quint M."/>
            <person name="TheiBen G."/>
            <person name="Hagemann M."/>
            <person name="Harholt J."/>
            <person name="Dunand C."/>
            <person name="Zachgo S."/>
            <person name="Langdale J."/>
            <person name="Maumus F."/>
            <person name="Straeten D.V.D."/>
            <person name="Gould S.B."/>
            <person name="Rensing S.A."/>
        </authorList>
    </citation>
    <scope>NUCLEOTIDE SEQUENCE [LARGE SCALE GENOMIC DNA]</scope>
    <source>
        <strain evidence="7 8">S276</strain>
    </source>
</reference>
<keyword evidence="4" id="KW-0238">DNA-binding</keyword>
<dbReference type="PANTHER" id="PTHR14513:SF0">
    <property type="entry name" value="PROTECTION OF TELOMERES PROTEIN 1"/>
    <property type="match status" value="1"/>
</dbReference>
<dbReference type="GO" id="GO:0000783">
    <property type="term" value="C:nuclear telomere cap complex"/>
    <property type="evidence" value="ECO:0007669"/>
    <property type="project" value="TreeGrafter"/>
</dbReference>
<dbReference type="Pfam" id="PF02765">
    <property type="entry name" value="POT1"/>
    <property type="match status" value="1"/>
</dbReference>
<dbReference type="Gene3D" id="2.40.50.140">
    <property type="entry name" value="Nucleic acid-binding proteins"/>
    <property type="match status" value="1"/>
</dbReference>
<feature type="domain" description="Telomeric single stranded DNA binding POT1/Cdc13" evidence="6">
    <location>
        <begin position="65"/>
        <end position="201"/>
    </location>
</feature>
<sequence>MSKTLRFRNVASKRLGSRVPNSLDDRQRVLGVQVVEAPRQLETMHAQMPSSRGRGQWHGEEAYSYTRLTDAVTEKGKIHFYGVVADYDQPKETRGTDNCCSITITDTDYHSPGLPVVIFGLELEQMPRVRFIGDIIRIHNAQIKVFNKKPQATVQLKAGGSYVLFDGQMKGKDEPYQTSSGKYSRSPTDIPMVHFFRDWVADNVQALGITEYVARIETIEVGRPFFDLFCKVLHVDAHDNERAPLLYVWDGTECASLPIGAKAAFRTEDKAKDEGPRVQEDAEQDRGDDNCSSRWPSYPFPLPPFDVYASFPKLGTLLPIVTEASSLPHLLCTRGRWVKLRNLGRRRVQGVTFATFFTGPTPPPAESLSVLGKESKDVQSIAAAVSAPPRATDPNPRSRCCNLSQTNVLVMCLERTYQQRLQEESSHIPKSITSCYTFLTSTVYENQPVRSLREVLTSSEVTSKFRCIVRVLAIFPERVHDFCQRSSGGRGVKMGDEAGKNIEDSRSLKPEAPRSDEETKGLLKQGTMKGPMGVGTTTKTSELPSEVSGGAKDTNAEAEPSSQSEKEAEGHATVNVGDSWKIQAKGERSRQHQADVHVQASDNSKGGEEVVCGHGTEVEADASEMAEKTEIAIDEAGNKAADSMVDAASSRCTKDAQRRHGEAEDVQTTEDGEEAMLGESGAGAAVKDHLQPKEGKRLQDNEEYVCKVQTALEDGAVRWDVSDELTTKDGEETMFGGPGAGKEHPESRDGKRVRHNERSVCKVKLALEDATGRLDAFLYGDDGDYFFSNYYCPTPPYQLPSSSSCVTGLKKPSDVQRLQDKISQLLGCATDVEVGKLSMCPNRSPPWIKCCLKSYYLDKARPRETRHYRIFSTILL</sequence>
<dbReference type="InterPro" id="IPR028389">
    <property type="entry name" value="POT1"/>
</dbReference>
<feature type="region of interest" description="Disordered" evidence="5">
    <location>
        <begin position="729"/>
        <end position="754"/>
    </location>
</feature>
<evidence type="ECO:0000256" key="2">
    <source>
        <dbReference type="ARBA" id="ARBA00022454"/>
    </source>
</evidence>
<comment type="caution">
    <text evidence="7">The sequence shown here is derived from an EMBL/GenBank/DDBJ whole genome shotgun (WGS) entry which is preliminary data.</text>
</comment>
<dbReference type="GO" id="GO:0016233">
    <property type="term" value="P:telomere capping"/>
    <property type="evidence" value="ECO:0007669"/>
    <property type="project" value="TreeGrafter"/>
</dbReference>
<feature type="compositionally biased region" description="Acidic residues" evidence="5">
    <location>
        <begin position="664"/>
        <end position="673"/>
    </location>
</feature>
<evidence type="ECO:0000256" key="3">
    <source>
        <dbReference type="ARBA" id="ARBA00022895"/>
    </source>
</evidence>
<proteinExistence type="predicted"/>
<feature type="compositionally biased region" description="Basic and acidic residues" evidence="5">
    <location>
        <begin position="493"/>
        <end position="521"/>
    </location>
</feature>
<accession>A0A388JN36</accession>
<dbReference type="InterPro" id="IPR012340">
    <property type="entry name" value="NA-bd_OB-fold"/>
</dbReference>
<evidence type="ECO:0000256" key="1">
    <source>
        <dbReference type="ARBA" id="ARBA00004574"/>
    </source>
</evidence>
<dbReference type="InterPro" id="IPR011564">
    <property type="entry name" value="Telomer_end-bd_POT1/Cdc13"/>
</dbReference>
<keyword evidence="2" id="KW-0158">Chromosome</keyword>
<dbReference type="SMART" id="SM00976">
    <property type="entry name" value="Telo_bind"/>
    <property type="match status" value="1"/>
</dbReference>
<keyword evidence="8" id="KW-1185">Reference proteome</keyword>
<evidence type="ECO:0000259" key="6">
    <source>
        <dbReference type="SMART" id="SM00976"/>
    </source>
</evidence>
<dbReference type="GO" id="GO:0032210">
    <property type="term" value="P:regulation of telomere maintenance via telomerase"/>
    <property type="evidence" value="ECO:0007669"/>
    <property type="project" value="TreeGrafter"/>
</dbReference>
<evidence type="ECO:0000313" key="8">
    <source>
        <dbReference type="Proteomes" id="UP000265515"/>
    </source>
</evidence>